<dbReference type="GeneID" id="72071287"/>
<proteinExistence type="predicted"/>
<dbReference type="KEGG" id="ptkz:JDV02_009342"/>
<accession>A0A9Q8VFD3</accession>
<gene>
    <name evidence="2" type="ORF">JDV02_009342</name>
</gene>
<feature type="domain" description="Aminoglycoside phosphotransferase" evidence="1">
    <location>
        <begin position="131"/>
        <end position="237"/>
    </location>
</feature>
<organism evidence="2 3">
    <name type="scientific">Purpureocillium takamizusanense</name>
    <dbReference type="NCBI Taxonomy" id="2060973"/>
    <lineage>
        <taxon>Eukaryota</taxon>
        <taxon>Fungi</taxon>
        <taxon>Dikarya</taxon>
        <taxon>Ascomycota</taxon>
        <taxon>Pezizomycotina</taxon>
        <taxon>Sordariomycetes</taxon>
        <taxon>Hypocreomycetidae</taxon>
        <taxon>Hypocreales</taxon>
        <taxon>Ophiocordycipitaceae</taxon>
        <taxon>Purpureocillium</taxon>
    </lineage>
</organism>
<evidence type="ECO:0000259" key="1">
    <source>
        <dbReference type="Pfam" id="PF01636"/>
    </source>
</evidence>
<sequence>MAYSEYSLDDELVTFFAKTTANRSSCDARAEELVGGKAIPVAVQGNCSYSVYAGACLEYVVQFRLQSLRLDMSIASLARQVYGSLAPAVSFEGRIGIESSDKEPLHVHVMSRMKGVTHLDFILSHDTPDNSQESSIRRKRLMTGVARFFALSWKTPHPVDPSYRADMKEIIANELRMLLEALPARLHGAVRECIDSIDAVFSLPMVLLHKDFGTCNIIVDEVTCDLVGVIDWAEATI</sequence>
<dbReference type="InterPro" id="IPR011009">
    <property type="entry name" value="Kinase-like_dom_sf"/>
</dbReference>
<evidence type="ECO:0000313" key="2">
    <source>
        <dbReference type="EMBL" id="UNI23523.1"/>
    </source>
</evidence>
<dbReference type="OrthoDB" id="4922793at2759"/>
<dbReference type="EMBL" id="CP086362">
    <property type="protein sequence ID" value="UNI23523.1"/>
    <property type="molecule type" value="Genomic_DNA"/>
</dbReference>
<dbReference type="Proteomes" id="UP000829364">
    <property type="component" value="Chromosome 9"/>
</dbReference>
<evidence type="ECO:0000313" key="3">
    <source>
        <dbReference type="Proteomes" id="UP000829364"/>
    </source>
</evidence>
<dbReference type="InterPro" id="IPR002575">
    <property type="entry name" value="Aminoglycoside_PTrfase"/>
</dbReference>
<dbReference type="Pfam" id="PF01636">
    <property type="entry name" value="APH"/>
    <property type="match status" value="1"/>
</dbReference>
<name>A0A9Q8VFD3_9HYPO</name>
<keyword evidence="3" id="KW-1185">Reference proteome</keyword>
<dbReference type="Gene3D" id="3.90.1200.10">
    <property type="match status" value="1"/>
</dbReference>
<dbReference type="SUPFAM" id="SSF56112">
    <property type="entry name" value="Protein kinase-like (PK-like)"/>
    <property type="match status" value="1"/>
</dbReference>
<protein>
    <recommendedName>
        <fullName evidence="1">Aminoglycoside phosphotransferase domain-containing protein</fullName>
    </recommendedName>
</protein>
<dbReference type="RefSeq" id="XP_047847004.1">
    <property type="nucleotide sequence ID" value="XM_047990994.1"/>
</dbReference>
<dbReference type="AlphaFoldDB" id="A0A9Q8VFD3"/>
<reference evidence="2" key="1">
    <citation type="submission" date="2021-11" db="EMBL/GenBank/DDBJ databases">
        <title>Purpureocillium_takamizusanense_genome.</title>
        <authorList>
            <person name="Nguyen N.-H."/>
        </authorList>
    </citation>
    <scope>NUCLEOTIDE SEQUENCE</scope>
    <source>
        <strain evidence="2">PT3</strain>
    </source>
</reference>